<dbReference type="GO" id="GO:0005921">
    <property type="term" value="C:gap junction"/>
    <property type="evidence" value="ECO:0007669"/>
    <property type="project" value="UniProtKB-SubCell"/>
</dbReference>
<comment type="caution">
    <text evidence="12">Lacks conserved residue(s) required for the propagation of feature annotation.</text>
</comment>
<sequence>MAHLVEDITKYFVFEDTDIDNWHFKLHSKGCVILFFAGSMVGVMSQYFGEPIQCDFKGVDGETAKDYCWIHGSSYIPTQYQAHMDCIADMEGVTRKEEAPDTSYYQWVTFMQLFQAGLFMVPIRIWRSLEGGLIASFGTEGKSVVMLTEEAKYDDGVVMEVVVEKFVKYFRTLLHHNQKYFINFLLCELMNFVLLFFNIWATNMFLQGQFIGYGWGVLKWYSLSKPERQLAVSPFCATFPKVVSCDVPSIGAAGHEQWHNGLCILSQNIINEKMYLMLWFYLVFCVFATTLFLFYRVCTLFFEPIRFYLLYNRISHKYDEEIRVALKFVLDRCYIGDWFVLLQLCRNVNVYFYREFIKGMANELANHPKMKGHIRRLVMSPDFIAGVHRNNELRASISLENPEGAIKVLDATVQPHRSKAFLRIEHEHKLRPHLQQHGRGKRGKGKGKGRGKRLIIRNKKNQLTLKLIQNHNNEPDTIPEEEDSEAKHEATRLLSDKYDNFDSNV</sequence>
<comment type="subcellular location">
    <subcellularLocation>
        <location evidence="1">Cell junction</location>
        <location evidence="1">Gap junction</location>
    </subcellularLocation>
    <subcellularLocation>
        <location evidence="2 12">Cell membrane</location>
        <topology evidence="2 12">Multi-pass membrane protein</topology>
    </subcellularLocation>
</comment>
<dbReference type="EMBL" id="VCGU01000008">
    <property type="protein sequence ID" value="TRY71561.1"/>
    <property type="molecule type" value="Genomic_DNA"/>
</dbReference>
<evidence type="ECO:0000256" key="12">
    <source>
        <dbReference type="RuleBase" id="RU010713"/>
    </source>
</evidence>
<evidence type="ECO:0000256" key="10">
    <source>
        <dbReference type="ARBA" id="ARBA00023136"/>
    </source>
</evidence>
<proteinExistence type="inferred from homology"/>
<evidence type="ECO:0000256" key="1">
    <source>
        <dbReference type="ARBA" id="ARBA00004610"/>
    </source>
</evidence>
<keyword evidence="5 12" id="KW-0812">Transmembrane</keyword>
<dbReference type="PRINTS" id="PR01262">
    <property type="entry name" value="INNEXIN"/>
</dbReference>
<evidence type="ECO:0000256" key="11">
    <source>
        <dbReference type="ARBA" id="ARBA00023303"/>
    </source>
</evidence>
<dbReference type="GO" id="GO:0005886">
    <property type="term" value="C:plasma membrane"/>
    <property type="evidence" value="ECO:0007669"/>
    <property type="project" value="UniProtKB-SubCell"/>
</dbReference>
<keyword evidence="11 12" id="KW-0407">Ion channel</keyword>
<feature type="compositionally biased region" description="Basic and acidic residues" evidence="13">
    <location>
        <begin position="485"/>
        <end position="505"/>
    </location>
</feature>
<dbReference type="AlphaFoldDB" id="A0A553P1J4"/>
<dbReference type="PANTHER" id="PTHR11893">
    <property type="entry name" value="INNEXIN"/>
    <property type="match status" value="1"/>
</dbReference>
<keyword evidence="10 12" id="KW-0472">Membrane</keyword>
<accession>A0A553P1J4</accession>
<keyword evidence="8 12" id="KW-1133">Transmembrane helix</keyword>
<evidence type="ECO:0000256" key="7">
    <source>
        <dbReference type="ARBA" id="ARBA00022949"/>
    </source>
</evidence>
<protein>
    <recommendedName>
        <fullName evidence="12">Innexin</fullName>
    </recommendedName>
</protein>
<keyword evidence="3 12" id="KW-0813">Transport</keyword>
<evidence type="ECO:0000256" key="6">
    <source>
        <dbReference type="ARBA" id="ARBA00022868"/>
    </source>
</evidence>
<evidence type="ECO:0000256" key="5">
    <source>
        <dbReference type="ARBA" id="ARBA00022692"/>
    </source>
</evidence>
<dbReference type="Proteomes" id="UP000318571">
    <property type="component" value="Chromosome 7"/>
</dbReference>
<gene>
    <name evidence="12" type="primary">inx</name>
    <name evidence="14" type="ORF">TCAL_13067</name>
</gene>
<evidence type="ECO:0000256" key="4">
    <source>
        <dbReference type="ARBA" id="ARBA00022475"/>
    </source>
</evidence>
<evidence type="ECO:0000256" key="9">
    <source>
        <dbReference type="ARBA" id="ARBA00023065"/>
    </source>
</evidence>
<reference evidence="14 15" key="1">
    <citation type="journal article" date="2018" name="Nat. Ecol. Evol.">
        <title>Genomic signatures of mitonuclear coevolution across populations of Tigriopus californicus.</title>
        <authorList>
            <person name="Barreto F.S."/>
            <person name="Watson E.T."/>
            <person name="Lima T.G."/>
            <person name="Willett C.S."/>
            <person name="Edmands S."/>
            <person name="Li W."/>
            <person name="Burton R.S."/>
        </authorList>
    </citation>
    <scope>NUCLEOTIDE SEQUENCE [LARGE SCALE GENOMIC DNA]</scope>
    <source>
        <strain evidence="14 15">San Diego</strain>
    </source>
</reference>
<evidence type="ECO:0000313" key="14">
    <source>
        <dbReference type="EMBL" id="TRY71561.1"/>
    </source>
</evidence>
<feature type="transmembrane region" description="Helical" evidence="12">
    <location>
        <begin position="180"/>
        <end position="201"/>
    </location>
</feature>
<feature type="region of interest" description="Disordered" evidence="13">
    <location>
        <begin position="470"/>
        <end position="505"/>
    </location>
</feature>
<evidence type="ECO:0000313" key="15">
    <source>
        <dbReference type="Proteomes" id="UP000318571"/>
    </source>
</evidence>
<dbReference type="STRING" id="6832.A0A553P1J4"/>
<organism evidence="14 15">
    <name type="scientific">Tigriopus californicus</name>
    <name type="common">Marine copepod</name>
    <dbReference type="NCBI Taxonomy" id="6832"/>
    <lineage>
        <taxon>Eukaryota</taxon>
        <taxon>Metazoa</taxon>
        <taxon>Ecdysozoa</taxon>
        <taxon>Arthropoda</taxon>
        <taxon>Crustacea</taxon>
        <taxon>Multicrustacea</taxon>
        <taxon>Hexanauplia</taxon>
        <taxon>Copepoda</taxon>
        <taxon>Harpacticoida</taxon>
        <taxon>Harpacticidae</taxon>
        <taxon>Tigriopus</taxon>
    </lineage>
</organism>
<dbReference type="Pfam" id="PF00876">
    <property type="entry name" value="Innexin"/>
    <property type="match status" value="1"/>
</dbReference>
<evidence type="ECO:0000256" key="13">
    <source>
        <dbReference type="SAM" id="MobiDB-lite"/>
    </source>
</evidence>
<keyword evidence="15" id="KW-1185">Reference proteome</keyword>
<dbReference type="OMA" id="AGHEQWH"/>
<dbReference type="GO" id="GO:0034220">
    <property type="term" value="P:monoatomic ion transmembrane transport"/>
    <property type="evidence" value="ECO:0007669"/>
    <property type="project" value="UniProtKB-KW"/>
</dbReference>
<evidence type="ECO:0000256" key="2">
    <source>
        <dbReference type="ARBA" id="ARBA00004651"/>
    </source>
</evidence>
<feature type="transmembrane region" description="Helical" evidence="12">
    <location>
        <begin position="278"/>
        <end position="302"/>
    </location>
</feature>
<keyword evidence="7" id="KW-0965">Cell junction</keyword>
<keyword evidence="6" id="KW-0303">Gap junction</keyword>
<evidence type="ECO:0000256" key="8">
    <source>
        <dbReference type="ARBA" id="ARBA00022989"/>
    </source>
</evidence>
<feature type="region of interest" description="Disordered" evidence="13">
    <location>
        <begin position="431"/>
        <end position="453"/>
    </location>
</feature>
<keyword evidence="9 12" id="KW-0406">Ion transport</keyword>
<dbReference type="GO" id="GO:0005243">
    <property type="term" value="F:gap junction channel activity"/>
    <property type="evidence" value="ECO:0007669"/>
    <property type="project" value="TreeGrafter"/>
</dbReference>
<evidence type="ECO:0000256" key="3">
    <source>
        <dbReference type="ARBA" id="ARBA00022448"/>
    </source>
</evidence>
<comment type="function">
    <text evidence="12">Structural component of the gap junctions.</text>
</comment>
<comment type="similarity">
    <text evidence="12">Belongs to the pannexin family.</text>
</comment>
<comment type="caution">
    <text evidence="14">The sequence shown here is derived from an EMBL/GenBank/DDBJ whole genome shotgun (WGS) entry which is preliminary data.</text>
</comment>
<dbReference type="InterPro" id="IPR000990">
    <property type="entry name" value="Innexin"/>
</dbReference>
<dbReference type="PANTHER" id="PTHR11893:SF36">
    <property type="entry name" value="INNEXIN-5"/>
    <property type="match status" value="1"/>
</dbReference>
<dbReference type="PROSITE" id="PS51013">
    <property type="entry name" value="PANNEXIN"/>
    <property type="match status" value="1"/>
</dbReference>
<name>A0A553P1J4_TIGCA</name>
<keyword evidence="4" id="KW-1003">Cell membrane</keyword>